<keyword evidence="1" id="KW-1133">Transmembrane helix</keyword>
<organism evidence="2 3">
    <name type="scientific">Candidatus Buchananbacteria bacterium RIFCSPLOWO2_01_FULL_46_12</name>
    <dbReference type="NCBI Taxonomy" id="1797546"/>
    <lineage>
        <taxon>Bacteria</taxon>
        <taxon>Candidatus Buchananiibacteriota</taxon>
    </lineage>
</organism>
<keyword evidence="1" id="KW-0472">Membrane</keyword>
<accession>A0A1G1YQ29</accession>
<proteinExistence type="predicted"/>
<evidence type="ECO:0000313" key="2">
    <source>
        <dbReference type="EMBL" id="OGY53740.1"/>
    </source>
</evidence>
<protein>
    <submittedName>
        <fullName evidence="2">Uncharacterized protein</fullName>
    </submittedName>
</protein>
<reference evidence="2 3" key="1">
    <citation type="journal article" date="2016" name="Nat. Commun.">
        <title>Thousands of microbial genomes shed light on interconnected biogeochemical processes in an aquifer system.</title>
        <authorList>
            <person name="Anantharaman K."/>
            <person name="Brown C.T."/>
            <person name="Hug L.A."/>
            <person name="Sharon I."/>
            <person name="Castelle C.J."/>
            <person name="Probst A.J."/>
            <person name="Thomas B.C."/>
            <person name="Singh A."/>
            <person name="Wilkins M.J."/>
            <person name="Karaoz U."/>
            <person name="Brodie E.L."/>
            <person name="Williams K.H."/>
            <person name="Hubbard S.S."/>
            <person name="Banfield J.F."/>
        </authorList>
    </citation>
    <scope>NUCLEOTIDE SEQUENCE [LARGE SCALE GENOMIC DNA]</scope>
</reference>
<dbReference type="EMBL" id="MHIP01000048">
    <property type="protein sequence ID" value="OGY53740.1"/>
    <property type="molecule type" value="Genomic_DNA"/>
</dbReference>
<evidence type="ECO:0000313" key="3">
    <source>
        <dbReference type="Proteomes" id="UP000176512"/>
    </source>
</evidence>
<evidence type="ECO:0000256" key="1">
    <source>
        <dbReference type="SAM" id="Phobius"/>
    </source>
</evidence>
<feature type="transmembrane region" description="Helical" evidence="1">
    <location>
        <begin position="88"/>
        <end position="108"/>
    </location>
</feature>
<comment type="caution">
    <text evidence="2">The sequence shown here is derived from an EMBL/GenBank/DDBJ whole genome shotgun (WGS) entry which is preliminary data.</text>
</comment>
<dbReference type="AlphaFoldDB" id="A0A1G1YQ29"/>
<sequence>MALKFLPENTTGQNPQPENSFQFLNNYYCNYGWVAGQLTQTDQALNAADNIVSSSSTITNVEQITSRQKQTLSTTTDTVLSRTPASPAGYIFLAVSVFAGLVAVILIIKEIKKRK</sequence>
<dbReference type="Proteomes" id="UP000176512">
    <property type="component" value="Unassembled WGS sequence"/>
</dbReference>
<gene>
    <name evidence="2" type="ORF">A3A24_00150</name>
</gene>
<keyword evidence="1" id="KW-0812">Transmembrane</keyword>
<name>A0A1G1YQ29_9BACT</name>